<proteinExistence type="predicted"/>
<keyword evidence="2" id="KW-1185">Reference proteome</keyword>
<reference evidence="1" key="1">
    <citation type="submission" date="2022-08" db="EMBL/GenBank/DDBJ databases">
        <authorList>
            <person name="Kallberg Y."/>
            <person name="Tangrot J."/>
            <person name="Rosling A."/>
        </authorList>
    </citation>
    <scope>NUCLEOTIDE SEQUENCE</scope>
    <source>
        <strain evidence="1">Wild A</strain>
    </source>
</reference>
<sequence length="575" mass="67305">MTYTTNFSQQNNLSQTRQNDSSWDILGTIGHLYMWEEIVCLYIMTLDFEDINLNEEDNVNEFESYQINPIKEDINVLTKFSAPHAQHSDLYINLIDRYWESRKSNNQALREKVRLFINKRLETNYFNREKTENYLKHMTNHQKQMLRNNFVSRIYGYSKIVKKHVLASETANNNPLQEGNAESKESQIIKRLEEENKLFFNNKELQKDDELLIKLGDHEEDQSIKVFNYDSQQYSYVKSVRREPIKSKRDYPEHGILSENNTSSEKILYPGKKSKSEDKSTLEEIGRSLAENNEIDKLKQENIKLRAALGEVVNVEWHDDNANNSSQLVKEVESLNRNLNKITGVKRKVKEIKMDAVKELFSSFNCTTSVESKQMKLVLSAVLQQHLIKFILKSASDYLSQPLATDINDDKLEVAILSKADDLINLTTRFEVIRTGTDEHSRLLPTKLRQHVYAALGFRGFSNHPFVTQLAKDLMDEMNKYRILESEEKTKKELTTIVIQVLRIFLFRFKTQEPVPTIEFYQSGKDIDPVYMEGMWEGHYEDYEVEICYFPAIIVKSDERAYTKAQVIARQKLMT</sequence>
<dbReference type="AlphaFoldDB" id="A0A9W4WYF7"/>
<dbReference type="OrthoDB" id="2439870at2759"/>
<dbReference type="Proteomes" id="UP001153678">
    <property type="component" value="Unassembled WGS sequence"/>
</dbReference>
<gene>
    <name evidence="1" type="ORF">FWILDA_LOCUS10191</name>
</gene>
<accession>A0A9W4WYF7</accession>
<dbReference type="EMBL" id="CAMKVN010002566">
    <property type="protein sequence ID" value="CAI2181649.1"/>
    <property type="molecule type" value="Genomic_DNA"/>
</dbReference>
<comment type="caution">
    <text evidence="1">The sequence shown here is derived from an EMBL/GenBank/DDBJ whole genome shotgun (WGS) entry which is preliminary data.</text>
</comment>
<organism evidence="1 2">
    <name type="scientific">Funneliformis geosporum</name>
    <dbReference type="NCBI Taxonomy" id="1117311"/>
    <lineage>
        <taxon>Eukaryota</taxon>
        <taxon>Fungi</taxon>
        <taxon>Fungi incertae sedis</taxon>
        <taxon>Mucoromycota</taxon>
        <taxon>Glomeromycotina</taxon>
        <taxon>Glomeromycetes</taxon>
        <taxon>Glomerales</taxon>
        <taxon>Glomeraceae</taxon>
        <taxon>Funneliformis</taxon>
    </lineage>
</organism>
<evidence type="ECO:0000313" key="1">
    <source>
        <dbReference type="EMBL" id="CAI2181649.1"/>
    </source>
</evidence>
<name>A0A9W4WYF7_9GLOM</name>
<evidence type="ECO:0000313" key="2">
    <source>
        <dbReference type="Proteomes" id="UP001153678"/>
    </source>
</evidence>
<protein>
    <submittedName>
        <fullName evidence="1">4058_t:CDS:1</fullName>
    </submittedName>
</protein>